<dbReference type="EMBL" id="ML179050">
    <property type="protein sequence ID" value="THV05318.1"/>
    <property type="molecule type" value="Genomic_DNA"/>
</dbReference>
<protein>
    <submittedName>
        <fullName evidence="1">Uncharacterized protein</fullName>
    </submittedName>
</protein>
<reference evidence="1 2" key="1">
    <citation type="journal article" date="2019" name="Nat. Ecol. Evol.">
        <title>Megaphylogeny resolves global patterns of mushroom evolution.</title>
        <authorList>
            <person name="Varga T."/>
            <person name="Krizsan K."/>
            <person name="Foldi C."/>
            <person name="Dima B."/>
            <person name="Sanchez-Garcia M."/>
            <person name="Sanchez-Ramirez S."/>
            <person name="Szollosi G.J."/>
            <person name="Szarkandi J.G."/>
            <person name="Papp V."/>
            <person name="Albert L."/>
            <person name="Andreopoulos W."/>
            <person name="Angelini C."/>
            <person name="Antonin V."/>
            <person name="Barry K.W."/>
            <person name="Bougher N.L."/>
            <person name="Buchanan P."/>
            <person name="Buyck B."/>
            <person name="Bense V."/>
            <person name="Catcheside P."/>
            <person name="Chovatia M."/>
            <person name="Cooper J."/>
            <person name="Damon W."/>
            <person name="Desjardin D."/>
            <person name="Finy P."/>
            <person name="Geml J."/>
            <person name="Haridas S."/>
            <person name="Hughes K."/>
            <person name="Justo A."/>
            <person name="Karasinski D."/>
            <person name="Kautmanova I."/>
            <person name="Kiss B."/>
            <person name="Kocsube S."/>
            <person name="Kotiranta H."/>
            <person name="LaButti K.M."/>
            <person name="Lechner B.E."/>
            <person name="Liimatainen K."/>
            <person name="Lipzen A."/>
            <person name="Lukacs Z."/>
            <person name="Mihaltcheva S."/>
            <person name="Morgado L.N."/>
            <person name="Niskanen T."/>
            <person name="Noordeloos M.E."/>
            <person name="Ohm R.A."/>
            <person name="Ortiz-Santana B."/>
            <person name="Ovrebo C."/>
            <person name="Racz N."/>
            <person name="Riley R."/>
            <person name="Savchenko A."/>
            <person name="Shiryaev A."/>
            <person name="Soop K."/>
            <person name="Spirin V."/>
            <person name="Szebenyi C."/>
            <person name="Tomsovsky M."/>
            <person name="Tulloss R.E."/>
            <person name="Uehling J."/>
            <person name="Grigoriev I.V."/>
            <person name="Vagvolgyi C."/>
            <person name="Papp T."/>
            <person name="Martin F.M."/>
            <person name="Miettinen O."/>
            <person name="Hibbett D.S."/>
            <person name="Nagy L.G."/>
        </authorList>
    </citation>
    <scope>NUCLEOTIDE SEQUENCE [LARGE SCALE GENOMIC DNA]</scope>
    <source>
        <strain evidence="1 2">CBS 962.96</strain>
    </source>
</reference>
<name>A0A4S8MQI2_DENBC</name>
<sequence length="131" mass="14773">MDVDFDVPEEPRVIEKRFKYKSYNEGLKDVHLPSALSGSSKLDQELEDAQSHFYESLNHLQQLNLSPSFINFARKAGPLSASLPLLLHNWREVVGLWLSAQAESDDEGLKAILECVLSPLNSLFPSQNSKF</sequence>
<dbReference type="AlphaFoldDB" id="A0A4S8MQI2"/>
<dbReference type="Proteomes" id="UP000297245">
    <property type="component" value="Unassembled WGS sequence"/>
</dbReference>
<evidence type="ECO:0000313" key="1">
    <source>
        <dbReference type="EMBL" id="THV05318.1"/>
    </source>
</evidence>
<accession>A0A4S8MQI2</accession>
<dbReference type="OrthoDB" id="360653at2759"/>
<dbReference type="PANTHER" id="PTHR17695">
    <property type="entry name" value="SMALL SUBUNIT PROCESSOME COMPONENT 20 HOMOLOG"/>
    <property type="match status" value="1"/>
</dbReference>
<organism evidence="1 2">
    <name type="scientific">Dendrothele bispora (strain CBS 962.96)</name>
    <dbReference type="NCBI Taxonomy" id="1314807"/>
    <lineage>
        <taxon>Eukaryota</taxon>
        <taxon>Fungi</taxon>
        <taxon>Dikarya</taxon>
        <taxon>Basidiomycota</taxon>
        <taxon>Agaricomycotina</taxon>
        <taxon>Agaricomycetes</taxon>
        <taxon>Agaricomycetidae</taxon>
        <taxon>Agaricales</taxon>
        <taxon>Agaricales incertae sedis</taxon>
        <taxon>Dendrothele</taxon>
    </lineage>
</organism>
<dbReference type="InterPro" id="IPR052575">
    <property type="entry name" value="SSU_processome_comp_20"/>
</dbReference>
<evidence type="ECO:0000313" key="2">
    <source>
        <dbReference type="Proteomes" id="UP000297245"/>
    </source>
</evidence>
<proteinExistence type="predicted"/>
<dbReference type="GO" id="GO:0032040">
    <property type="term" value="C:small-subunit processome"/>
    <property type="evidence" value="ECO:0007669"/>
    <property type="project" value="TreeGrafter"/>
</dbReference>
<dbReference type="PANTHER" id="PTHR17695:SF11">
    <property type="entry name" value="SMALL SUBUNIT PROCESSOME COMPONENT 20 HOMOLOG"/>
    <property type="match status" value="1"/>
</dbReference>
<dbReference type="GO" id="GO:0030686">
    <property type="term" value="C:90S preribosome"/>
    <property type="evidence" value="ECO:0007669"/>
    <property type="project" value="TreeGrafter"/>
</dbReference>
<keyword evidence="2" id="KW-1185">Reference proteome</keyword>
<gene>
    <name evidence="1" type="ORF">K435DRAFT_121028</name>
</gene>